<gene>
    <name evidence="2" type="ORF">BLA29_014644</name>
</gene>
<feature type="signal peptide" evidence="1">
    <location>
        <begin position="1"/>
        <end position="18"/>
    </location>
</feature>
<proteinExistence type="predicted"/>
<evidence type="ECO:0000256" key="1">
    <source>
        <dbReference type="SAM" id="SignalP"/>
    </source>
</evidence>
<evidence type="ECO:0000313" key="2">
    <source>
        <dbReference type="EMBL" id="OTF83422.1"/>
    </source>
</evidence>
<dbReference type="Proteomes" id="UP000194236">
    <property type="component" value="Unassembled WGS sequence"/>
</dbReference>
<keyword evidence="1" id="KW-0732">Signal</keyword>
<evidence type="ECO:0000313" key="3">
    <source>
        <dbReference type="Proteomes" id="UP000194236"/>
    </source>
</evidence>
<comment type="caution">
    <text evidence="2">The sequence shown here is derived from an EMBL/GenBank/DDBJ whole genome shotgun (WGS) entry which is preliminary data.</text>
</comment>
<reference evidence="2 3" key="1">
    <citation type="submission" date="2017-03" db="EMBL/GenBank/DDBJ databases">
        <title>Genome Survey of Euroglyphus maynei.</title>
        <authorList>
            <person name="Arlian L.G."/>
            <person name="Morgan M.S."/>
            <person name="Rider S.D."/>
        </authorList>
    </citation>
    <scope>NUCLEOTIDE SEQUENCE [LARGE SCALE GENOMIC DNA]</scope>
    <source>
        <strain evidence="2">Arlian Lab</strain>
        <tissue evidence="2">Whole body</tissue>
    </source>
</reference>
<keyword evidence="3" id="KW-1185">Reference proteome</keyword>
<accession>A0A1Y3BRN2</accession>
<protein>
    <submittedName>
        <fullName evidence="2">Uncharacterized protein</fullName>
    </submittedName>
</protein>
<name>A0A1Y3BRN2_EURMA</name>
<sequence>MFSYRLALVFCIIKIVLANEQIILHAVKKNDLNMIGFPYKSIYGIPDHLNCTDNVRNEFNKCENEASKTWSINVENYVRFHLLNDFNFF</sequence>
<dbReference type="AlphaFoldDB" id="A0A1Y3BRN2"/>
<dbReference type="EMBL" id="MUJZ01003776">
    <property type="protein sequence ID" value="OTF83422.1"/>
    <property type="molecule type" value="Genomic_DNA"/>
</dbReference>
<feature type="chain" id="PRO_5013050902" evidence="1">
    <location>
        <begin position="19"/>
        <end position="89"/>
    </location>
</feature>
<organism evidence="2 3">
    <name type="scientific">Euroglyphus maynei</name>
    <name type="common">Mayne's house dust mite</name>
    <dbReference type="NCBI Taxonomy" id="6958"/>
    <lineage>
        <taxon>Eukaryota</taxon>
        <taxon>Metazoa</taxon>
        <taxon>Ecdysozoa</taxon>
        <taxon>Arthropoda</taxon>
        <taxon>Chelicerata</taxon>
        <taxon>Arachnida</taxon>
        <taxon>Acari</taxon>
        <taxon>Acariformes</taxon>
        <taxon>Sarcoptiformes</taxon>
        <taxon>Astigmata</taxon>
        <taxon>Psoroptidia</taxon>
        <taxon>Analgoidea</taxon>
        <taxon>Pyroglyphidae</taxon>
        <taxon>Pyroglyphinae</taxon>
        <taxon>Euroglyphus</taxon>
    </lineage>
</organism>